<name>B9K2R2_ALLAM</name>
<dbReference type="AlphaFoldDB" id="B9K2R2"/>
<reference evidence="1 2" key="1">
    <citation type="journal article" date="2009" name="J. Bacteriol.">
        <title>Genome sequences of three Agrobacterium biovars help elucidate the evolution of multichromosome genomes in bacteria.</title>
        <authorList>
            <person name="Slater S.C."/>
            <person name="Goldman B.S."/>
            <person name="Goodner B."/>
            <person name="Setubal J.C."/>
            <person name="Farrand S.K."/>
            <person name="Nester E.W."/>
            <person name="Burr T.J."/>
            <person name="Banta L."/>
            <person name="Dickerman A.W."/>
            <person name="Paulsen I."/>
            <person name="Otten L."/>
            <person name="Suen G."/>
            <person name="Welch R."/>
            <person name="Almeida N.F."/>
            <person name="Arnold F."/>
            <person name="Burton O.T."/>
            <person name="Du Z."/>
            <person name="Ewing A."/>
            <person name="Godsy E."/>
            <person name="Heisel S."/>
            <person name="Houmiel K.L."/>
            <person name="Jhaveri J."/>
            <person name="Lu J."/>
            <person name="Miller N.M."/>
            <person name="Norton S."/>
            <person name="Chen Q."/>
            <person name="Phoolcharoen W."/>
            <person name="Ohlin V."/>
            <person name="Ondrusek D."/>
            <person name="Pride N."/>
            <person name="Stricklin S.L."/>
            <person name="Sun J."/>
            <person name="Wheeler C."/>
            <person name="Wilson L."/>
            <person name="Zhu H."/>
            <person name="Wood D.W."/>
        </authorList>
    </citation>
    <scope>NUCLEOTIDE SEQUENCE [LARGE SCALE GENOMIC DNA]</scope>
    <source>
        <strain evidence="2">S4 / ATCC BAA-846</strain>
    </source>
</reference>
<dbReference type="Proteomes" id="UP000001596">
    <property type="component" value="Chromosome 2"/>
</dbReference>
<dbReference type="STRING" id="311402.Avi_6167"/>
<organism evidence="1 2">
    <name type="scientific">Allorhizobium ampelinum (strain ATCC BAA-846 / DSM 112012 / S4)</name>
    <name type="common">Agrobacterium vitis (strain S4)</name>
    <dbReference type="NCBI Taxonomy" id="311402"/>
    <lineage>
        <taxon>Bacteria</taxon>
        <taxon>Pseudomonadati</taxon>
        <taxon>Pseudomonadota</taxon>
        <taxon>Alphaproteobacteria</taxon>
        <taxon>Hyphomicrobiales</taxon>
        <taxon>Rhizobiaceae</taxon>
        <taxon>Rhizobium/Agrobacterium group</taxon>
        <taxon>Allorhizobium</taxon>
        <taxon>Allorhizobium ampelinum</taxon>
    </lineage>
</organism>
<gene>
    <name evidence="1" type="ordered locus">Avi_6167</name>
</gene>
<evidence type="ECO:0000313" key="2">
    <source>
        <dbReference type="Proteomes" id="UP000001596"/>
    </source>
</evidence>
<keyword evidence="2" id="KW-1185">Reference proteome</keyword>
<dbReference type="EMBL" id="CP000634">
    <property type="protein sequence ID" value="ACM39160.1"/>
    <property type="molecule type" value="Genomic_DNA"/>
</dbReference>
<accession>B9K2R2</accession>
<evidence type="ECO:0000313" key="1">
    <source>
        <dbReference type="EMBL" id="ACM39160.1"/>
    </source>
</evidence>
<dbReference type="HOGENOM" id="CLU_1891746_0_0_5"/>
<dbReference type="KEGG" id="avi:Avi_6167"/>
<proteinExistence type="predicted"/>
<protein>
    <submittedName>
        <fullName evidence="1">Uncharacterized protein</fullName>
    </submittedName>
</protein>
<sequence length="134" mass="14294">MTASIYRSQTAPLVPDLRGHCSRAGGPSRPAAFLFQYAPFSLRGVCGAARSSKHRRAASPFYHCPALSFPILRRVVVLAATAIAASFPFDLRSAGFALGQCASGLRRWLRAAFCVGGFLSFAWRSGSVDLVDAA</sequence>